<evidence type="ECO:0000256" key="2">
    <source>
        <dbReference type="ARBA" id="ARBA00022723"/>
    </source>
</evidence>
<keyword evidence="7" id="KW-1185">Reference proteome</keyword>
<dbReference type="InterPro" id="IPR052035">
    <property type="entry name" value="ZnF_BED_domain_contain"/>
</dbReference>
<accession>A0A0D2N3L1</accession>
<sequence>ERLRKDWRSPIYSFFQPTPDIIYVDGRRIHAFRCAAKNCLGKGREHRTVKRYLDTLDSKSTGNLRKHAKICWSDATVKAADNTKDLATARGVIKEADGKLRDGMLTAKFERALKGGTITYSHWQYTKTETKYCGFVSLMKTGRPGYYIPSLQTVSRDVKWVFVKSCQRIAKMLREHEGAFHFGTDAWTSPNHKAYVAVTVHYEFNGVPISMLLDLVEVPKSHSGVNLAAAF</sequence>
<keyword evidence="2" id="KW-0479">Metal-binding</keyword>
<feature type="non-terminal residue" evidence="6">
    <location>
        <position position="1"/>
    </location>
</feature>
<dbReference type="GO" id="GO:0005634">
    <property type="term" value="C:nucleus"/>
    <property type="evidence" value="ECO:0007669"/>
    <property type="project" value="UniProtKB-SubCell"/>
</dbReference>
<gene>
    <name evidence="6" type="ORF">HYPSUDRAFT_124166</name>
</gene>
<dbReference type="PANTHER" id="PTHR46481">
    <property type="entry name" value="ZINC FINGER BED DOMAIN-CONTAINING PROTEIN 4"/>
    <property type="match status" value="1"/>
</dbReference>
<name>A0A0D2N3L1_HYPSF</name>
<dbReference type="GO" id="GO:0008270">
    <property type="term" value="F:zinc ion binding"/>
    <property type="evidence" value="ECO:0007669"/>
    <property type="project" value="UniProtKB-KW"/>
</dbReference>
<dbReference type="OMA" id="HYEKDGN"/>
<comment type="subcellular location">
    <subcellularLocation>
        <location evidence="1">Nucleus</location>
    </subcellularLocation>
</comment>
<dbReference type="AlphaFoldDB" id="A0A0D2N3L1"/>
<reference evidence="7" key="1">
    <citation type="submission" date="2014-04" db="EMBL/GenBank/DDBJ databases">
        <title>Evolutionary Origins and Diversification of the Mycorrhizal Mutualists.</title>
        <authorList>
            <consortium name="DOE Joint Genome Institute"/>
            <consortium name="Mycorrhizal Genomics Consortium"/>
            <person name="Kohler A."/>
            <person name="Kuo A."/>
            <person name="Nagy L.G."/>
            <person name="Floudas D."/>
            <person name="Copeland A."/>
            <person name="Barry K.W."/>
            <person name="Cichocki N."/>
            <person name="Veneault-Fourrey C."/>
            <person name="LaButti K."/>
            <person name="Lindquist E.A."/>
            <person name="Lipzen A."/>
            <person name="Lundell T."/>
            <person name="Morin E."/>
            <person name="Murat C."/>
            <person name="Riley R."/>
            <person name="Ohm R."/>
            <person name="Sun H."/>
            <person name="Tunlid A."/>
            <person name="Henrissat B."/>
            <person name="Grigoriev I.V."/>
            <person name="Hibbett D.S."/>
            <person name="Martin F."/>
        </authorList>
    </citation>
    <scope>NUCLEOTIDE SEQUENCE [LARGE SCALE GENOMIC DNA]</scope>
    <source>
        <strain evidence="7">FD-334 SS-4</strain>
    </source>
</reference>
<organism evidence="6 7">
    <name type="scientific">Hypholoma sublateritium (strain FD-334 SS-4)</name>
    <dbReference type="NCBI Taxonomy" id="945553"/>
    <lineage>
        <taxon>Eukaryota</taxon>
        <taxon>Fungi</taxon>
        <taxon>Dikarya</taxon>
        <taxon>Basidiomycota</taxon>
        <taxon>Agaricomycotina</taxon>
        <taxon>Agaricomycetes</taxon>
        <taxon>Agaricomycetidae</taxon>
        <taxon>Agaricales</taxon>
        <taxon>Agaricineae</taxon>
        <taxon>Strophariaceae</taxon>
        <taxon>Hypholoma</taxon>
    </lineage>
</organism>
<evidence type="ECO:0000256" key="1">
    <source>
        <dbReference type="ARBA" id="ARBA00004123"/>
    </source>
</evidence>
<evidence type="ECO:0000313" key="6">
    <source>
        <dbReference type="EMBL" id="KJA13834.1"/>
    </source>
</evidence>
<keyword evidence="5" id="KW-0539">Nucleus</keyword>
<evidence type="ECO:0000256" key="5">
    <source>
        <dbReference type="ARBA" id="ARBA00023242"/>
    </source>
</evidence>
<feature type="non-terminal residue" evidence="6">
    <location>
        <position position="231"/>
    </location>
</feature>
<evidence type="ECO:0000313" key="7">
    <source>
        <dbReference type="Proteomes" id="UP000054270"/>
    </source>
</evidence>
<protein>
    <submittedName>
        <fullName evidence="6">Uncharacterized protein</fullName>
    </submittedName>
</protein>
<keyword evidence="3" id="KW-0863">Zinc-finger</keyword>
<proteinExistence type="predicted"/>
<dbReference type="Proteomes" id="UP000054270">
    <property type="component" value="Unassembled WGS sequence"/>
</dbReference>
<dbReference type="OrthoDB" id="2677917at2759"/>
<keyword evidence="4" id="KW-0862">Zinc</keyword>
<evidence type="ECO:0000256" key="3">
    <source>
        <dbReference type="ARBA" id="ARBA00022771"/>
    </source>
</evidence>
<dbReference type="STRING" id="945553.A0A0D2N3L1"/>
<dbReference type="PANTHER" id="PTHR46481:SF10">
    <property type="entry name" value="ZINC FINGER BED DOMAIN-CONTAINING PROTEIN 39"/>
    <property type="match status" value="1"/>
</dbReference>
<dbReference type="EMBL" id="KN817710">
    <property type="protein sequence ID" value="KJA13834.1"/>
    <property type="molecule type" value="Genomic_DNA"/>
</dbReference>
<evidence type="ECO:0000256" key="4">
    <source>
        <dbReference type="ARBA" id="ARBA00022833"/>
    </source>
</evidence>